<name>A0A8H4QSR7_9AGAR</name>
<feature type="region of interest" description="Disordered" evidence="5">
    <location>
        <begin position="465"/>
        <end position="511"/>
    </location>
</feature>
<feature type="region of interest" description="Disordered" evidence="5">
    <location>
        <begin position="610"/>
        <end position="629"/>
    </location>
</feature>
<feature type="binding site" evidence="3">
    <location>
        <position position="203"/>
    </location>
    <ligand>
        <name>Cu cation</name>
        <dbReference type="ChEBI" id="CHEBI:23378"/>
    </ligand>
</feature>
<feature type="region of interest" description="Disordered" evidence="5">
    <location>
        <begin position="649"/>
        <end position="669"/>
    </location>
</feature>
<dbReference type="InterPro" id="IPR003782">
    <property type="entry name" value="SCO1/SenC"/>
</dbReference>
<reference evidence="8 9" key="1">
    <citation type="submission" date="2019-12" db="EMBL/GenBank/DDBJ databases">
        <authorList>
            <person name="Floudas D."/>
            <person name="Bentzer J."/>
            <person name="Ahren D."/>
            <person name="Johansson T."/>
            <person name="Persson P."/>
            <person name="Tunlid A."/>
        </authorList>
    </citation>
    <scope>NUCLEOTIDE SEQUENCE [LARGE SCALE GENOMIC DNA]</scope>
    <source>
        <strain evidence="8 9">CBS 102.39</strain>
    </source>
</reference>
<proteinExistence type="inferred from homology"/>
<keyword evidence="9" id="KW-1185">Reference proteome</keyword>
<evidence type="ECO:0000313" key="9">
    <source>
        <dbReference type="Proteomes" id="UP000521872"/>
    </source>
</evidence>
<feature type="domain" description="Thioredoxin" evidence="7">
    <location>
        <begin position="74"/>
        <end position="238"/>
    </location>
</feature>
<keyword evidence="6" id="KW-0472">Membrane</keyword>
<dbReference type="Gene3D" id="3.40.30.10">
    <property type="entry name" value="Glutaredoxin"/>
    <property type="match status" value="1"/>
</dbReference>
<dbReference type="PROSITE" id="PS51352">
    <property type="entry name" value="THIOREDOXIN_2"/>
    <property type="match status" value="1"/>
</dbReference>
<evidence type="ECO:0000256" key="6">
    <source>
        <dbReference type="SAM" id="Phobius"/>
    </source>
</evidence>
<comment type="similarity">
    <text evidence="1">Belongs to the SCO1/2 family.</text>
</comment>
<evidence type="ECO:0000313" key="8">
    <source>
        <dbReference type="EMBL" id="KAF4616045.1"/>
    </source>
</evidence>
<dbReference type="CDD" id="cd02968">
    <property type="entry name" value="SCO"/>
    <property type="match status" value="1"/>
</dbReference>
<dbReference type="InterPro" id="IPR036249">
    <property type="entry name" value="Thioredoxin-like_sf"/>
</dbReference>
<dbReference type="SUPFAM" id="SSF52833">
    <property type="entry name" value="Thioredoxin-like"/>
    <property type="match status" value="1"/>
</dbReference>
<feature type="disulfide bond" description="Redox-active" evidence="4">
    <location>
        <begin position="112"/>
        <end position="116"/>
    </location>
</feature>
<dbReference type="GO" id="GO:0005739">
    <property type="term" value="C:mitochondrion"/>
    <property type="evidence" value="ECO:0007669"/>
    <property type="project" value="GOC"/>
</dbReference>
<dbReference type="InterPro" id="IPR013766">
    <property type="entry name" value="Thioredoxin_domain"/>
</dbReference>
<evidence type="ECO:0000256" key="2">
    <source>
        <dbReference type="ARBA" id="ARBA00023008"/>
    </source>
</evidence>
<organism evidence="8 9">
    <name type="scientific">Agrocybe pediades</name>
    <dbReference type="NCBI Taxonomy" id="84607"/>
    <lineage>
        <taxon>Eukaryota</taxon>
        <taxon>Fungi</taxon>
        <taxon>Dikarya</taxon>
        <taxon>Basidiomycota</taxon>
        <taxon>Agaricomycotina</taxon>
        <taxon>Agaricomycetes</taxon>
        <taxon>Agaricomycetidae</taxon>
        <taxon>Agaricales</taxon>
        <taxon>Agaricineae</taxon>
        <taxon>Strophariaceae</taxon>
        <taxon>Agrocybe</taxon>
    </lineage>
</organism>
<feature type="compositionally biased region" description="Polar residues" evidence="5">
    <location>
        <begin position="399"/>
        <end position="417"/>
    </location>
</feature>
<keyword evidence="3" id="KW-0479">Metal-binding</keyword>
<keyword evidence="6" id="KW-0812">Transmembrane</keyword>
<comment type="caution">
    <text evidence="8">The sequence shown here is derived from an EMBL/GenBank/DDBJ whole genome shotgun (WGS) entry which is preliminary data.</text>
</comment>
<dbReference type="Pfam" id="PF02630">
    <property type="entry name" value="SCO1-SenC"/>
    <property type="match status" value="1"/>
</dbReference>
<feature type="binding site" evidence="3">
    <location>
        <position position="112"/>
    </location>
    <ligand>
        <name>Cu cation</name>
        <dbReference type="ChEBI" id="CHEBI:23378"/>
    </ligand>
</feature>
<dbReference type="FunFam" id="3.40.30.10:FF:000013">
    <property type="entry name" value="Blast:Protein SCO1 homolog, mitochondrial"/>
    <property type="match status" value="1"/>
</dbReference>
<protein>
    <recommendedName>
        <fullName evidence="7">Thioredoxin domain-containing protein</fullName>
    </recommendedName>
</protein>
<feature type="compositionally biased region" description="Basic and acidic residues" evidence="5">
    <location>
        <begin position="343"/>
        <end position="353"/>
    </location>
</feature>
<evidence type="ECO:0000256" key="3">
    <source>
        <dbReference type="PIRSR" id="PIRSR603782-1"/>
    </source>
</evidence>
<evidence type="ECO:0000256" key="1">
    <source>
        <dbReference type="ARBA" id="ARBA00010996"/>
    </source>
</evidence>
<dbReference type="PANTHER" id="PTHR12151:SF5">
    <property type="entry name" value="AT19154P"/>
    <property type="match status" value="1"/>
</dbReference>
<evidence type="ECO:0000256" key="4">
    <source>
        <dbReference type="PIRSR" id="PIRSR603782-2"/>
    </source>
</evidence>
<feature type="region of interest" description="Disordered" evidence="5">
    <location>
        <begin position="334"/>
        <end position="358"/>
    </location>
</feature>
<keyword evidence="2 3" id="KW-0186">Copper</keyword>
<feature type="region of interest" description="Disordered" evidence="5">
    <location>
        <begin position="399"/>
        <end position="426"/>
    </location>
</feature>
<gene>
    <name evidence="8" type="ORF">D9613_011416</name>
</gene>
<dbReference type="PANTHER" id="PTHR12151">
    <property type="entry name" value="ELECTRON TRANSPORT PROTIN SCO1/SENC FAMILY MEMBER"/>
    <property type="match status" value="1"/>
</dbReference>
<dbReference type="GO" id="GO:0033617">
    <property type="term" value="P:mitochondrial respiratory chain complex IV assembly"/>
    <property type="evidence" value="ECO:0007669"/>
    <property type="project" value="TreeGrafter"/>
</dbReference>
<dbReference type="EMBL" id="JAACJL010000032">
    <property type="protein sequence ID" value="KAF4616045.1"/>
    <property type="molecule type" value="Genomic_DNA"/>
</dbReference>
<evidence type="ECO:0000256" key="5">
    <source>
        <dbReference type="SAM" id="MobiDB-lite"/>
    </source>
</evidence>
<dbReference type="GO" id="GO:0005507">
    <property type="term" value="F:copper ion binding"/>
    <property type="evidence" value="ECO:0007669"/>
    <property type="project" value="UniProtKB-ARBA"/>
</dbReference>
<keyword evidence="6" id="KW-1133">Transmembrane helix</keyword>
<evidence type="ECO:0000259" key="7">
    <source>
        <dbReference type="PROSITE" id="PS51352"/>
    </source>
</evidence>
<sequence>MQNQLKRQRIDVRNGAQIQRRSYAQLPERNSIGAFTPTSAALFVLAGVGLAYYFQQEKARLAEEREKERAQKSYGRPSVGGPFSLTTHDGKPFTQDDLVGKWSLVYFGFTNCPDICPAELDKVTAVMNNIQKQHGDIFLPVFVTVDPARDSLPQIKQYLKDFHPSFVGLAGGYAETKAICKAYRVYFSTPPNADPKGDYLVDHSIFVYLMDPNGQFVEAFGQNVTAEQVEAKINESVENWEKEKGKKRDIEKCASTSLRPLYARFAVYKPVILKAKAKERDLNASASPGGRVTNSCMKFGEHGELNRRLAGRHQAFLFCHTLLANTVSKFSLPKMQEPEDTVDERSPSTDRNRHTSQQPLFSKLTRNLHNIPFTSIGSFFAPSSKKHDVLNPHEVWTVSHTGDLNPQVSAYSTGSSRPRQHPVNPEKLDLNQLGITTDDGSLLPFSGEHGRISAHIDSIATHEAQDGRVSRNKGALNHGSHSRLAWARTGQPNVKRSRHTGSNSRHDVATASAPPVFVSSFPSPSTFGTYEDKSISSNETPPLTPDSLSFNNSHYVLPAIPSDSGTFCPLGFQYPFQSSLSSIFEDRKSDDSDDHQVVYLGPQLQEVKEGKKPERCPDDVPVQDPGASSAIAEDNDEWYGLEYTLELSTRERQPSNSTQSCTGGEHSKSRESWAAIHQGMIHPFFEDEDYHQWKNWHRFLDHQEEKKKHKKGYEFKVLSKDKAWLYVDEIRTRNVLYWQKEVFGVVARDVKDRLMYIVQRRPDPYFPPHKHNWSWYLKRSRSAACLRELKPRAPLH</sequence>
<dbReference type="Proteomes" id="UP000521872">
    <property type="component" value="Unassembled WGS sequence"/>
</dbReference>
<keyword evidence="4" id="KW-1015">Disulfide bond</keyword>
<dbReference type="AlphaFoldDB" id="A0A8H4QSR7"/>
<accession>A0A8H4QSR7</accession>
<feature type="binding site" evidence="3">
    <location>
        <position position="116"/>
    </location>
    <ligand>
        <name>Cu cation</name>
        <dbReference type="ChEBI" id="CHEBI:23378"/>
    </ligand>
</feature>
<feature type="transmembrane region" description="Helical" evidence="6">
    <location>
        <begin position="32"/>
        <end position="54"/>
    </location>
</feature>